<sequence>NASVAINGSDLVFQGLNITTLQASVLLSNVDIQGYELLLQSTSGDITIEDTIIDASNSSTAEFPARVYSALGLVSLSNVVLDQCDLQVETGASSLVLSDVHGSVNTGRSHIQAKSSSASITVDDIQANWVTLKSGTGDIYGTEFLIDGNSAFMGRLEVTTISGDIDLEEITVSGMVHVESASGKISVKLNAQTFAGMYYMRSEYGIMSIRQTNYSSDVIIEAEDSADGHEKRGTINCDPTNDNCLAFGSLYLRSNLGDIDIVLGCDTYSCT</sequence>
<dbReference type="OrthoDB" id="69410at2759"/>
<dbReference type="InterPro" id="IPR025164">
    <property type="entry name" value="Toastrack_DUF4097"/>
</dbReference>
<reference evidence="3" key="1">
    <citation type="submission" date="2017-03" db="EMBL/GenBank/DDBJ databases">
        <title>Phytopthora megakarya and P. palmivora, two closely related causual agents of cacao black pod achieved similar genome size and gene model numbers by different mechanisms.</title>
        <authorList>
            <person name="Ali S."/>
            <person name="Shao J."/>
            <person name="Larry D.J."/>
            <person name="Kronmiller B."/>
            <person name="Shen D."/>
            <person name="Strem M.D."/>
            <person name="Melnick R.L."/>
            <person name="Guiltinan M.J."/>
            <person name="Tyler B.M."/>
            <person name="Meinhardt L.W."/>
            <person name="Bailey B.A."/>
        </authorList>
    </citation>
    <scope>NUCLEOTIDE SEQUENCE [LARGE SCALE GENOMIC DNA]</scope>
    <source>
        <strain evidence="3">zdho120</strain>
    </source>
</reference>
<organism evidence="2 3">
    <name type="scientific">Phytophthora megakarya</name>
    <dbReference type="NCBI Taxonomy" id="4795"/>
    <lineage>
        <taxon>Eukaryota</taxon>
        <taxon>Sar</taxon>
        <taxon>Stramenopiles</taxon>
        <taxon>Oomycota</taxon>
        <taxon>Peronosporomycetes</taxon>
        <taxon>Peronosporales</taxon>
        <taxon>Peronosporaceae</taxon>
        <taxon>Phytophthora</taxon>
    </lineage>
</organism>
<feature type="non-terminal residue" evidence="2">
    <location>
        <position position="1"/>
    </location>
</feature>
<feature type="domain" description="DUF4097" evidence="1">
    <location>
        <begin position="72"/>
        <end position="212"/>
    </location>
</feature>
<evidence type="ECO:0000313" key="3">
    <source>
        <dbReference type="Proteomes" id="UP000198211"/>
    </source>
</evidence>
<dbReference type="Proteomes" id="UP000198211">
    <property type="component" value="Unassembled WGS sequence"/>
</dbReference>
<proteinExistence type="predicted"/>
<accession>A0A225UWH4</accession>
<dbReference type="Pfam" id="PF13349">
    <property type="entry name" value="DUF4097"/>
    <property type="match status" value="1"/>
</dbReference>
<keyword evidence="3" id="KW-1185">Reference proteome</keyword>
<name>A0A225UWH4_9STRA</name>
<evidence type="ECO:0000259" key="1">
    <source>
        <dbReference type="Pfam" id="PF13349"/>
    </source>
</evidence>
<gene>
    <name evidence="2" type="ORF">PHMEG_00032399</name>
</gene>
<comment type="caution">
    <text evidence="2">The sequence shown here is derived from an EMBL/GenBank/DDBJ whole genome shotgun (WGS) entry which is preliminary data.</text>
</comment>
<protein>
    <recommendedName>
        <fullName evidence="1">DUF4097 domain-containing protein</fullName>
    </recommendedName>
</protein>
<evidence type="ECO:0000313" key="2">
    <source>
        <dbReference type="EMBL" id="OWY97147.1"/>
    </source>
</evidence>
<dbReference type="EMBL" id="NBNE01010798">
    <property type="protein sequence ID" value="OWY97147.1"/>
    <property type="molecule type" value="Genomic_DNA"/>
</dbReference>
<dbReference type="AlphaFoldDB" id="A0A225UWH4"/>